<keyword evidence="2" id="KW-0812">Transmembrane</keyword>
<protein>
    <recommendedName>
        <fullName evidence="5">Hemolysin XhlA</fullName>
    </recommendedName>
</protein>
<reference evidence="3 4" key="1">
    <citation type="submission" date="2023-02" db="EMBL/GenBank/DDBJ databases">
        <title>Genome sequence of Lacticaseibacillus sp. KACC 23028.</title>
        <authorList>
            <person name="Kim S."/>
            <person name="Heo J."/>
            <person name="Kwon S.-W."/>
        </authorList>
    </citation>
    <scope>NUCLEOTIDE SEQUENCE [LARGE SCALE GENOMIC DNA]</scope>
    <source>
        <strain evidence="3 4">KACC 23028</strain>
    </source>
</reference>
<evidence type="ECO:0000256" key="2">
    <source>
        <dbReference type="SAM" id="Phobius"/>
    </source>
</evidence>
<keyword evidence="1" id="KW-0175">Coiled coil</keyword>
<keyword evidence="2" id="KW-0472">Membrane</keyword>
<evidence type="ECO:0000256" key="1">
    <source>
        <dbReference type="SAM" id="Coils"/>
    </source>
</evidence>
<evidence type="ECO:0000313" key="3">
    <source>
        <dbReference type="EMBL" id="WDF81933.1"/>
    </source>
</evidence>
<dbReference type="Proteomes" id="UP001220377">
    <property type="component" value="Chromosome"/>
</dbReference>
<evidence type="ECO:0008006" key="5">
    <source>
        <dbReference type="Google" id="ProtNLM"/>
    </source>
</evidence>
<feature type="coiled-coil region" evidence="1">
    <location>
        <begin position="23"/>
        <end position="50"/>
    </location>
</feature>
<dbReference type="RefSeq" id="WP_274259038.1">
    <property type="nucleotide sequence ID" value="NZ_CP117884.1"/>
</dbReference>
<keyword evidence="4" id="KW-1185">Reference proteome</keyword>
<feature type="transmembrane region" description="Helical" evidence="2">
    <location>
        <begin position="50"/>
        <end position="71"/>
    </location>
</feature>
<proteinExistence type="predicted"/>
<name>A0ABY7WP19_9LACO</name>
<evidence type="ECO:0000313" key="4">
    <source>
        <dbReference type="Proteomes" id="UP001220377"/>
    </source>
</evidence>
<dbReference type="Gene3D" id="1.20.1270.70">
    <property type="entry name" value="Designed single chain three-helix bundle"/>
    <property type="match status" value="1"/>
</dbReference>
<dbReference type="EMBL" id="CP117884">
    <property type="protein sequence ID" value="WDF81933.1"/>
    <property type="molecule type" value="Genomic_DNA"/>
</dbReference>
<sequence>MSHDEFETKAIEKQVETKLTGKFDVLDARIDSLNLRIDAIEQKVNTLSRLILWLLGVVTVGIIVPFFMLIWNAMLTD</sequence>
<organism evidence="3 4">
    <name type="scientific">Lacticaseibacillus pabuli</name>
    <dbReference type="NCBI Taxonomy" id="3025672"/>
    <lineage>
        <taxon>Bacteria</taxon>
        <taxon>Bacillati</taxon>
        <taxon>Bacillota</taxon>
        <taxon>Bacilli</taxon>
        <taxon>Lactobacillales</taxon>
        <taxon>Lactobacillaceae</taxon>
        <taxon>Lacticaseibacillus</taxon>
    </lineage>
</organism>
<accession>A0ABY7WP19</accession>
<keyword evidence="2" id="KW-1133">Transmembrane helix</keyword>
<gene>
    <name evidence="3" type="ORF">PQ472_08350</name>
</gene>